<keyword evidence="2" id="KW-1133">Transmembrane helix</keyword>
<accession>A0A1T4JUG5</accession>
<dbReference type="InterPro" id="IPR025874">
    <property type="entry name" value="DZR"/>
</dbReference>
<evidence type="ECO:0000313" key="4">
    <source>
        <dbReference type="EMBL" id="SJZ33755.1"/>
    </source>
</evidence>
<feature type="domain" description="DZANK-type" evidence="3">
    <location>
        <begin position="11"/>
        <end position="57"/>
    </location>
</feature>
<proteinExistence type="predicted"/>
<dbReference type="Proteomes" id="UP000190423">
    <property type="component" value="Unassembled WGS sequence"/>
</dbReference>
<keyword evidence="2" id="KW-0472">Membrane</keyword>
<gene>
    <name evidence="4" type="ORF">SAMN02745149_00800</name>
</gene>
<evidence type="ECO:0000256" key="2">
    <source>
        <dbReference type="SAM" id="Phobius"/>
    </source>
</evidence>
<keyword evidence="2" id="KW-0812">Transmembrane</keyword>
<name>A0A1T4JUG5_TREPO</name>
<dbReference type="GeneID" id="78316112"/>
<evidence type="ECO:0000259" key="3">
    <source>
        <dbReference type="Pfam" id="PF12773"/>
    </source>
</evidence>
<dbReference type="EMBL" id="FUWG01000005">
    <property type="protein sequence ID" value="SJZ33755.1"/>
    <property type="molecule type" value="Genomic_DNA"/>
</dbReference>
<dbReference type="OrthoDB" id="350656at2"/>
<keyword evidence="5" id="KW-1185">Reference proteome</keyword>
<reference evidence="4 5" key="1">
    <citation type="submission" date="2017-02" db="EMBL/GenBank/DDBJ databases">
        <authorList>
            <person name="Peterson S.W."/>
        </authorList>
    </citation>
    <scope>NUCLEOTIDE SEQUENCE [LARGE SCALE GENOMIC DNA]</scope>
    <source>
        <strain evidence="4 5">ATCC BAA-908</strain>
    </source>
</reference>
<feature type="transmembrane region" description="Helical" evidence="2">
    <location>
        <begin position="110"/>
        <end position="128"/>
    </location>
</feature>
<organism evidence="4 5">
    <name type="scientific">Treponema porcinum</name>
    <dbReference type="NCBI Taxonomy" id="261392"/>
    <lineage>
        <taxon>Bacteria</taxon>
        <taxon>Pseudomonadati</taxon>
        <taxon>Spirochaetota</taxon>
        <taxon>Spirochaetia</taxon>
        <taxon>Spirochaetales</taxon>
        <taxon>Treponemataceae</taxon>
        <taxon>Treponema</taxon>
    </lineage>
</organism>
<sequence length="131" mass="14352">MKNRQKAKFFCENCGSEVPENAKVCKTCGKFFISVRCPNCGATGAQSDFFGGCPNCGYAVNKQQGASSTGNRKRQKNQRGKKSRSQYGFNTVFSSGKSGYVQNEESSLPLWVYIVTVSVLVVVLFAIYSCI</sequence>
<feature type="compositionally biased region" description="Basic residues" evidence="1">
    <location>
        <begin position="71"/>
        <end position="84"/>
    </location>
</feature>
<dbReference type="RefSeq" id="WP_078932718.1">
    <property type="nucleotide sequence ID" value="NZ_FUWG01000005.1"/>
</dbReference>
<evidence type="ECO:0000256" key="1">
    <source>
        <dbReference type="SAM" id="MobiDB-lite"/>
    </source>
</evidence>
<dbReference type="STRING" id="261392.SAMN02745149_00800"/>
<evidence type="ECO:0000313" key="5">
    <source>
        <dbReference type="Proteomes" id="UP000190423"/>
    </source>
</evidence>
<dbReference type="Pfam" id="PF12773">
    <property type="entry name" value="DZR"/>
    <property type="match status" value="1"/>
</dbReference>
<dbReference type="AlphaFoldDB" id="A0A1T4JUG5"/>
<protein>
    <submittedName>
        <fullName evidence="4">Double zinc ribbon</fullName>
    </submittedName>
</protein>
<feature type="region of interest" description="Disordered" evidence="1">
    <location>
        <begin position="62"/>
        <end position="89"/>
    </location>
</feature>